<evidence type="ECO:0000256" key="5">
    <source>
        <dbReference type="ARBA" id="ARBA00022824"/>
    </source>
</evidence>
<dbReference type="EMBL" id="JABSTV010001245">
    <property type="protein sequence ID" value="KAH7982603.1"/>
    <property type="molecule type" value="Genomic_DNA"/>
</dbReference>
<gene>
    <name evidence="11" type="ORF">HPB52_006109</name>
</gene>
<keyword evidence="12" id="KW-1185">Reference proteome</keyword>
<keyword evidence="4 9" id="KW-0349">Heme</keyword>
<evidence type="ECO:0000256" key="2">
    <source>
        <dbReference type="ARBA" id="ARBA00004586"/>
    </source>
</evidence>
<dbReference type="VEuPathDB" id="VectorBase:RSAN_058133"/>
<evidence type="ECO:0000256" key="3">
    <source>
        <dbReference type="ARBA" id="ARBA00010617"/>
    </source>
</evidence>
<dbReference type="PROSITE" id="PS00086">
    <property type="entry name" value="CYTOCHROME_P450"/>
    <property type="match status" value="1"/>
</dbReference>
<proteinExistence type="inferred from homology"/>
<protein>
    <recommendedName>
        <fullName evidence="13">Cytochrome P450</fullName>
    </recommendedName>
</protein>
<evidence type="ECO:0008006" key="13">
    <source>
        <dbReference type="Google" id="ProtNLM"/>
    </source>
</evidence>
<evidence type="ECO:0000256" key="7">
    <source>
        <dbReference type="ARBA" id="ARBA00023033"/>
    </source>
</evidence>
<evidence type="ECO:0000256" key="1">
    <source>
        <dbReference type="ARBA" id="ARBA00001971"/>
    </source>
</evidence>
<keyword evidence="9 10" id="KW-0479">Metal-binding</keyword>
<dbReference type="InterPro" id="IPR001128">
    <property type="entry name" value="Cyt_P450"/>
</dbReference>
<dbReference type="SUPFAM" id="SSF48264">
    <property type="entry name" value="Cytochrome P450"/>
    <property type="match status" value="1"/>
</dbReference>
<keyword evidence="8" id="KW-0472">Membrane</keyword>
<dbReference type="Gene3D" id="1.10.630.10">
    <property type="entry name" value="Cytochrome P450"/>
    <property type="match status" value="1"/>
</dbReference>
<reference evidence="11" key="2">
    <citation type="submission" date="2021-09" db="EMBL/GenBank/DDBJ databases">
        <authorList>
            <person name="Jia N."/>
            <person name="Wang J."/>
            <person name="Shi W."/>
            <person name="Du L."/>
            <person name="Sun Y."/>
            <person name="Zhan W."/>
            <person name="Jiang J."/>
            <person name="Wang Q."/>
            <person name="Zhang B."/>
            <person name="Ji P."/>
            <person name="Sakyi L.B."/>
            <person name="Cui X."/>
            <person name="Yuan T."/>
            <person name="Jiang B."/>
            <person name="Yang W."/>
            <person name="Lam T.T.-Y."/>
            <person name="Chang Q."/>
            <person name="Ding S."/>
            <person name="Wang X."/>
            <person name="Zhu J."/>
            <person name="Ruan X."/>
            <person name="Zhao L."/>
            <person name="Wei J."/>
            <person name="Que T."/>
            <person name="Du C."/>
            <person name="Cheng J."/>
            <person name="Dai P."/>
            <person name="Han X."/>
            <person name="Huang E."/>
            <person name="Gao Y."/>
            <person name="Liu J."/>
            <person name="Shao H."/>
            <person name="Ye R."/>
            <person name="Li L."/>
            <person name="Wei W."/>
            <person name="Wang X."/>
            <person name="Wang C."/>
            <person name="Huo Q."/>
            <person name="Li W."/>
            <person name="Guo W."/>
            <person name="Chen H."/>
            <person name="Chen S."/>
            <person name="Zhou L."/>
            <person name="Zhou L."/>
            <person name="Ni X."/>
            <person name="Tian J."/>
            <person name="Zhou Y."/>
            <person name="Sheng Y."/>
            <person name="Liu T."/>
            <person name="Pan Y."/>
            <person name="Xia L."/>
            <person name="Li J."/>
            <person name="Zhao F."/>
            <person name="Cao W."/>
        </authorList>
    </citation>
    <scope>NUCLEOTIDE SEQUENCE</scope>
    <source>
        <strain evidence="11">Rsan-2018</strain>
        <tissue evidence="11">Larvae</tissue>
    </source>
</reference>
<keyword evidence="5" id="KW-0256">Endoplasmic reticulum</keyword>
<dbReference type="GO" id="GO:0016705">
    <property type="term" value="F:oxidoreductase activity, acting on paired donors, with incorporation or reduction of molecular oxygen"/>
    <property type="evidence" value="ECO:0007669"/>
    <property type="project" value="InterPro"/>
</dbReference>
<dbReference type="GO" id="GO:0005506">
    <property type="term" value="F:iron ion binding"/>
    <property type="evidence" value="ECO:0007669"/>
    <property type="project" value="InterPro"/>
</dbReference>
<dbReference type="GO" id="GO:0005789">
    <property type="term" value="C:endoplasmic reticulum membrane"/>
    <property type="evidence" value="ECO:0007669"/>
    <property type="project" value="UniProtKB-SubCell"/>
</dbReference>
<dbReference type="InterPro" id="IPR017972">
    <property type="entry name" value="Cyt_P450_CS"/>
</dbReference>
<dbReference type="InterPro" id="IPR002401">
    <property type="entry name" value="Cyt_P450_E_grp-I"/>
</dbReference>
<keyword evidence="10" id="KW-0560">Oxidoreductase</keyword>
<organism evidence="11 12">
    <name type="scientific">Rhipicephalus sanguineus</name>
    <name type="common">Brown dog tick</name>
    <name type="synonym">Ixodes sanguineus</name>
    <dbReference type="NCBI Taxonomy" id="34632"/>
    <lineage>
        <taxon>Eukaryota</taxon>
        <taxon>Metazoa</taxon>
        <taxon>Ecdysozoa</taxon>
        <taxon>Arthropoda</taxon>
        <taxon>Chelicerata</taxon>
        <taxon>Arachnida</taxon>
        <taxon>Acari</taxon>
        <taxon>Parasitiformes</taxon>
        <taxon>Ixodida</taxon>
        <taxon>Ixodoidea</taxon>
        <taxon>Ixodidae</taxon>
        <taxon>Rhipicephalinae</taxon>
        <taxon>Rhipicephalus</taxon>
        <taxon>Rhipicephalus</taxon>
    </lineage>
</organism>
<evidence type="ECO:0000256" key="9">
    <source>
        <dbReference type="PIRSR" id="PIRSR602401-1"/>
    </source>
</evidence>
<dbReference type="GO" id="GO:0020037">
    <property type="term" value="F:heme binding"/>
    <property type="evidence" value="ECO:0007669"/>
    <property type="project" value="InterPro"/>
</dbReference>
<dbReference type="AlphaFoldDB" id="A0A9D4QHJ9"/>
<dbReference type="InterPro" id="IPR036396">
    <property type="entry name" value="Cyt_P450_sf"/>
</dbReference>
<accession>A0A9D4QHJ9</accession>
<sequence length="357" mass="40279">MQTMNAFERLDDEQNVIIAALEGWKITRRARPHAAIKLFMKRVLQPWTWLDVVYAATARGVMFGKVVKRLHCFTTKVIVERQKAEAARSSAVNADAKEGVLDFGGADGEASLAPLGTHDAVTGSGAERPAFLDLLSHYYRQGIFSVEDMRQEVDTFMFAGHDTSAQTLTWTLFALAINPEVQRRVHEELDSVFGKRAAGNITKSHVASLTYLDRVLKETMRIFTIVPWVGRSLTEALKIGNYTIPEGCTCYVFAYGIHRDPAHYTDPEVFDPDRFLPENCSRNHPFAFVPFSAGPRNCIGQKFAMLELKVPLAKVLTNFSVFSCNHRDDLLFDADILLRTKRPIRIRLQPRREAGFK</sequence>
<feature type="binding site" description="axial binding residue" evidence="9">
    <location>
        <position position="298"/>
    </location>
    <ligand>
        <name>heme</name>
        <dbReference type="ChEBI" id="CHEBI:30413"/>
    </ligand>
    <ligandPart>
        <name>Fe</name>
        <dbReference type="ChEBI" id="CHEBI:18248"/>
    </ligandPart>
</feature>
<dbReference type="PRINTS" id="PR00385">
    <property type="entry name" value="P450"/>
</dbReference>
<dbReference type="PANTHER" id="PTHR24291:SF189">
    <property type="entry name" value="CYTOCHROME P450 4C3-RELATED"/>
    <property type="match status" value="1"/>
</dbReference>
<dbReference type="InterPro" id="IPR050196">
    <property type="entry name" value="Cytochrome_P450_Monoox"/>
</dbReference>
<dbReference type="Proteomes" id="UP000821837">
    <property type="component" value="Chromosome 1"/>
</dbReference>
<keyword evidence="7 10" id="KW-0503">Monooxygenase</keyword>
<comment type="caution">
    <text evidence="11">The sequence shown here is derived from an EMBL/GenBank/DDBJ whole genome shotgun (WGS) entry which is preliminary data.</text>
</comment>
<comment type="similarity">
    <text evidence="3 10">Belongs to the cytochrome P450 family.</text>
</comment>
<evidence type="ECO:0000313" key="12">
    <source>
        <dbReference type="Proteomes" id="UP000821837"/>
    </source>
</evidence>
<comment type="cofactor">
    <cofactor evidence="1 9">
        <name>heme</name>
        <dbReference type="ChEBI" id="CHEBI:30413"/>
    </cofactor>
</comment>
<evidence type="ECO:0000256" key="4">
    <source>
        <dbReference type="ARBA" id="ARBA00022617"/>
    </source>
</evidence>
<name>A0A9D4QHJ9_RHISA</name>
<comment type="subcellular location">
    <subcellularLocation>
        <location evidence="2">Endoplasmic reticulum membrane</location>
    </subcellularLocation>
</comment>
<evidence type="ECO:0000256" key="8">
    <source>
        <dbReference type="ARBA" id="ARBA00023136"/>
    </source>
</evidence>
<dbReference type="Pfam" id="PF00067">
    <property type="entry name" value="p450"/>
    <property type="match status" value="1"/>
</dbReference>
<evidence type="ECO:0000256" key="10">
    <source>
        <dbReference type="RuleBase" id="RU000461"/>
    </source>
</evidence>
<dbReference type="PRINTS" id="PR00463">
    <property type="entry name" value="EP450I"/>
</dbReference>
<reference evidence="11" key="1">
    <citation type="journal article" date="2020" name="Cell">
        <title>Large-Scale Comparative Analyses of Tick Genomes Elucidate Their Genetic Diversity and Vector Capacities.</title>
        <authorList>
            <consortium name="Tick Genome and Microbiome Consortium (TIGMIC)"/>
            <person name="Jia N."/>
            <person name="Wang J."/>
            <person name="Shi W."/>
            <person name="Du L."/>
            <person name="Sun Y."/>
            <person name="Zhan W."/>
            <person name="Jiang J.F."/>
            <person name="Wang Q."/>
            <person name="Zhang B."/>
            <person name="Ji P."/>
            <person name="Bell-Sakyi L."/>
            <person name="Cui X.M."/>
            <person name="Yuan T.T."/>
            <person name="Jiang B.G."/>
            <person name="Yang W.F."/>
            <person name="Lam T.T."/>
            <person name="Chang Q.C."/>
            <person name="Ding S.J."/>
            <person name="Wang X.J."/>
            <person name="Zhu J.G."/>
            <person name="Ruan X.D."/>
            <person name="Zhao L."/>
            <person name="Wei J.T."/>
            <person name="Ye R.Z."/>
            <person name="Que T.C."/>
            <person name="Du C.H."/>
            <person name="Zhou Y.H."/>
            <person name="Cheng J.X."/>
            <person name="Dai P.F."/>
            <person name="Guo W.B."/>
            <person name="Han X.H."/>
            <person name="Huang E.J."/>
            <person name="Li L.F."/>
            <person name="Wei W."/>
            <person name="Gao Y.C."/>
            <person name="Liu J.Z."/>
            <person name="Shao H.Z."/>
            <person name="Wang X."/>
            <person name="Wang C.C."/>
            <person name="Yang T.C."/>
            <person name="Huo Q.B."/>
            <person name="Li W."/>
            <person name="Chen H.Y."/>
            <person name="Chen S.E."/>
            <person name="Zhou L.G."/>
            <person name="Ni X.B."/>
            <person name="Tian J.H."/>
            <person name="Sheng Y."/>
            <person name="Liu T."/>
            <person name="Pan Y.S."/>
            <person name="Xia L.Y."/>
            <person name="Li J."/>
            <person name="Zhao F."/>
            <person name="Cao W.C."/>
        </authorList>
    </citation>
    <scope>NUCLEOTIDE SEQUENCE</scope>
    <source>
        <strain evidence="11">Rsan-2018</strain>
    </source>
</reference>
<keyword evidence="6 9" id="KW-0408">Iron</keyword>
<evidence type="ECO:0000313" key="11">
    <source>
        <dbReference type="EMBL" id="KAH7982603.1"/>
    </source>
</evidence>
<dbReference type="PANTHER" id="PTHR24291">
    <property type="entry name" value="CYTOCHROME P450 FAMILY 4"/>
    <property type="match status" value="1"/>
</dbReference>
<dbReference type="GO" id="GO:0004497">
    <property type="term" value="F:monooxygenase activity"/>
    <property type="evidence" value="ECO:0007669"/>
    <property type="project" value="UniProtKB-KW"/>
</dbReference>
<evidence type="ECO:0000256" key="6">
    <source>
        <dbReference type="ARBA" id="ARBA00023004"/>
    </source>
</evidence>